<dbReference type="EMBL" id="KN838591">
    <property type="protein sequence ID" value="KIK02578.1"/>
    <property type="molecule type" value="Genomic_DNA"/>
</dbReference>
<dbReference type="HOGENOM" id="CLU_2948107_0_0_1"/>
<protein>
    <submittedName>
        <fullName evidence="1">Uncharacterized protein</fullName>
    </submittedName>
</protein>
<dbReference type="AlphaFoldDB" id="A0A0C9Y389"/>
<sequence length="60" mass="6863">MSRHLQTMQHVQRGPSTCCIVIVAWPRHVVHAVVVVDDEAFVYRRVTWTGDAPFWGIVTC</sequence>
<accession>A0A0C9Y389</accession>
<organism evidence="1 2">
    <name type="scientific">Laccaria amethystina LaAM-08-1</name>
    <dbReference type="NCBI Taxonomy" id="1095629"/>
    <lineage>
        <taxon>Eukaryota</taxon>
        <taxon>Fungi</taxon>
        <taxon>Dikarya</taxon>
        <taxon>Basidiomycota</taxon>
        <taxon>Agaricomycotina</taxon>
        <taxon>Agaricomycetes</taxon>
        <taxon>Agaricomycetidae</taxon>
        <taxon>Agaricales</taxon>
        <taxon>Agaricineae</taxon>
        <taxon>Hydnangiaceae</taxon>
        <taxon>Laccaria</taxon>
    </lineage>
</organism>
<keyword evidence="2" id="KW-1185">Reference proteome</keyword>
<gene>
    <name evidence="1" type="ORF">K443DRAFT_6079</name>
</gene>
<reference evidence="2" key="2">
    <citation type="submission" date="2015-01" db="EMBL/GenBank/DDBJ databases">
        <title>Evolutionary Origins and Diversification of the Mycorrhizal Mutualists.</title>
        <authorList>
            <consortium name="DOE Joint Genome Institute"/>
            <consortium name="Mycorrhizal Genomics Consortium"/>
            <person name="Kohler A."/>
            <person name="Kuo A."/>
            <person name="Nagy L.G."/>
            <person name="Floudas D."/>
            <person name="Copeland A."/>
            <person name="Barry K.W."/>
            <person name="Cichocki N."/>
            <person name="Veneault-Fourrey C."/>
            <person name="LaButti K."/>
            <person name="Lindquist E.A."/>
            <person name="Lipzen A."/>
            <person name="Lundell T."/>
            <person name="Morin E."/>
            <person name="Murat C."/>
            <person name="Riley R."/>
            <person name="Ohm R."/>
            <person name="Sun H."/>
            <person name="Tunlid A."/>
            <person name="Henrissat B."/>
            <person name="Grigoriev I.V."/>
            <person name="Hibbett D.S."/>
            <person name="Martin F."/>
        </authorList>
    </citation>
    <scope>NUCLEOTIDE SEQUENCE [LARGE SCALE GENOMIC DNA]</scope>
    <source>
        <strain evidence="2">LaAM-08-1</strain>
    </source>
</reference>
<dbReference type="Proteomes" id="UP000054477">
    <property type="component" value="Unassembled WGS sequence"/>
</dbReference>
<feature type="non-terminal residue" evidence="1">
    <location>
        <position position="60"/>
    </location>
</feature>
<evidence type="ECO:0000313" key="2">
    <source>
        <dbReference type="Proteomes" id="UP000054477"/>
    </source>
</evidence>
<name>A0A0C9Y389_9AGAR</name>
<evidence type="ECO:0000313" key="1">
    <source>
        <dbReference type="EMBL" id="KIK02578.1"/>
    </source>
</evidence>
<proteinExistence type="predicted"/>
<reference evidence="1 2" key="1">
    <citation type="submission" date="2014-04" db="EMBL/GenBank/DDBJ databases">
        <authorList>
            <consortium name="DOE Joint Genome Institute"/>
            <person name="Kuo A."/>
            <person name="Kohler A."/>
            <person name="Nagy L.G."/>
            <person name="Floudas D."/>
            <person name="Copeland A."/>
            <person name="Barry K.W."/>
            <person name="Cichocki N."/>
            <person name="Veneault-Fourrey C."/>
            <person name="LaButti K."/>
            <person name="Lindquist E.A."/>
            <person name="Lipzen A."/>
            <person name="Lundell T."/>
            <person name="Morin E."/>
            <person name="Murat C."/>
            <person name="Sun H."/>
            <person name="Tunlid A."/>
            <person name="Henrissat B."/>
            <person name="Grigoriev I.V."/>
            <person name="Hibbett D.S."/>
            <person name="Martin F."/>
            <person name="Nordberg H.P."/>
            <person name="Cantor M.N."/>
            <person name="Hua S.X."/>
        </authorList>
    </citation>
    <scope>NUCLEOTIDE SEQUENCE [LARGE SCALE GENOMIC DNA]</scope>
    <source>
        <strain evidence="1 2">LaAM-08-1</strain>
    </source>
</reference>